<dbReference type="Proteomes" id="UP000093695">
    <property type="component" value="Chromosome"/>
</dbReference>
<dbReference type="Pfam" id="PF22590">
    <property type="entry name" value="Cas3-like_C_2"/>
    <property type="match status" value="1"/>
</dbReference>
<dbReference type="SUPFAM" id="SSF52540">
    <property type="entry name" value="P-loop containing nucleoside triphosphate hydrolases"/>
    <property type="match status" value="1"/>
</dbReference>
<evidence type="ECO:0000256" key="4">
    <source>
        <dbReference type="ARBA" id="ARBA00022723"/>
    </source>
</evidence>
<dbReference type="GO" id="GO:0046872">
    <property type="term" value="F:metal ion binding"/>
    <property type="evidence" value="ECO:0007669"/>
    <property type="project" value="UniProtKB-KW"/>
</dbReference>
<comment type="similarity">
    <text evidence="2">In the central section; belongs to the CRISPR-associated helicase Cas3 family.</text>
</comment>
<evidence type="ECO:0000256" key="8">
    <source>
        <dbReference type="ARBA" id="ARBA00022840"/>
    </source>
</evidence>
<dbReference type="NCBIfam" id="TIGR01596">
    <property type="entry name" value="cas3_HD"/>
    <property type="match status" value="1"/>
</dbReference>
<dbReference type="SMART" id="SM00490">
    <property type="entry name" value="HELICc"/>
    <property type="match status" value="1"/>
</dbReference>
<dbReference type="GO" id="GO:0003724">
    <property type="term" value="F:RNA helicase activity"/>
    <property type="evidence" value="ECO:0007669"/>
    <property type="project" value="TreeGrafter"/>
</dbReference>
<proteinExistence type="inferred from homology"/>
<keyword evidence="8" id="KW-0067">ATP-binding</keyword>
<accession>A0A193CBL0</accession>
<feature type="domain" description="HD Cas3-type" evidence="12">
    <location>
        <begin position="1"/>
        <end position="182"/>
    </location>
</feature>
<evidence type="ECO:0000256" key="3">
    <source>
        <dbReference type="ARBA" id="ARBA00022722"/>
    </source>
</evidence>
<dbReference type="KEGG" id="aori:SD37_17415"/>
<evidence type="ECO:0000256" key="9">
    <source>
        <dbReference type="ARBA" id="ARBA00023118"/>
    </source>
</evidence>
<dbReference type="InterPro" id="IPR038257">
    <property type="entry name" value="CRISPR-assoc_Cas3_HD_sf"/>
</dbReference>
<dbReference type="InterPro" id="IPR006474">
    <property type="entry name" value="Helicase_Cas3_CRISPR-ass_core"/>
</dbReference>
<feature type="compositionally biased region" description="Basic residues" evidence="10">
    <location>
        <begin position="729"/>
        <end position="741"/>
    </location>
</feature>
<keyword evidence="7" id="KW-0347">Helicase</keyword>
<organism evidence="13 14">
    <name type="scientific">Amycolatopsis orientalis</name>
    <name type="common">Nocardia orientalis</name>
    <dbReference type="NCBI Taxonomy" id="31958"/>
    <lineage>
        <taxon>Bacteria</taxon>
        <taxon>Bacillati</taxon>
        <taxon>Actinomycetota</taxon>
        <taxon>Actinomycetes</taxon>
        <taxon>Pseudonocardiales</taxon>
        <taxon>Pseudonocardiaceae</taxon>
        <taxon>Amycolatopsis</taxon>
    </lineage>
</organism>
<feature type="domain" description="Helicase ATP-binding" evidence="11">
    <location>
        <begin position="248"/>
        <end position="439"/>
    </location>
</feature>
<dbReference type="InterPro" id="IPR054712">
    <property type="entry name" value="Cas3-like_dom"/>
</dbReference>
<dbReference type="STRING" id="31958.SD37_17415"/>
<dbReference type="PROSITE" id="PS51643">
    <property type="entry name" value="HD_CAS3"/>
    <property type="match status" value="1"/>
</dbReference>
<dbReference type="CDD" id="cd09641">
    <property type="entry name" value="Cas3''_I"/>
    <property type="match status" value="1"/>
</dbReference>
<evidence type="ECO:0000313" key="13">
    <source>
        <dbReference type="EMBL" id="ANN21839.1"/>
    </source>
</evidence>
<dbReference type="InterPro" id="IPR027417">
    <property type="entry name" value="P-loop_NTPase"/>
</dbReference>
<feature type="region of interest" description="Disordered" evidence="10">
    <location>
        <begin position="720"/>
        <end position="741"/>
    </location>
</feature>
<evidence type="ECO:0000259" key="12">
    <source>
        <dbReference type="PROSITE" id="PS51643"/>
    </source>
</evidence>
<keyword evidence="4" id="KW-0479">Metal-binding</keyword>
<dbReference type="GO" id="GO:0005524">
    <property type="term" value="F:ATP binding"/>
    <property type="evidence" value="ECO:0007669"/>
    <property type="project" value="UniProtKB-KW"/>
</dbReference>
<reference evidence="13 14" key="1">
    <citation type="journal article" date="2015" name="Genome Announc.">
        <title>Draft Genome Sequence of Norvancomycin-Producing Strain Amycolatopsis orientalis CPCC200066.</title>
        <authorList>
            <person name="Lei X."/>
            <person name="Yuan F."/>
            <person name="Shi Y."/>
            <person name="Li X."/>
            <person name="Wang L."/>
            <person name="Hong B."/>
        </authorList>
    </citation>
    <scope>NUCLEOTIDE SEQUENCE [LARGE SCALE GENOMIC DNA]</scope>
    <source>
        <strain evidence="13 14">B-37</strain>
    </source>
</reference>
<dbReference type="Pfam" id="PF18019">
    <property type="entry name" value="Cas3_HD"/>
    <property type="match status" value="1"/>
</dbReference>
<evidence type="ECO:0000256" key="10">
    <source>
        <dbReference type="SAM" id="MobiDB-lite"/>
    </source>
</evidence>
<dbReference type="InterPro" id="IPR001650">
    <property type="entry name" value="Helicase_C-like"/>
</dbReference>
<dbReference type="GO" id="GO:0004518">
    <property type="term" value="F:nuclease activity"/>
    <property type="evidence" value="ECO:0007669"/>
    <property type="project" value="UniProtKB-KW"/>
</dbReference>
<gene>
    <name evidence="13" type="ORF">SD37_17415</name>
</gene>
<dbReference type="InterPro" id="IPR014001">
    <property type="entry name" value="Helicase_ATP-bd"/>
</dbReference>
<keyword evidence="5" id="KW-0547">Nucleotide-binding</keyword>
<dbReference type="Pfam" id="PF00270">
    <property type="entry name" value="DEAD"/>
    <property type="match status" value="1"/>
</dbReference>
<dbReference type="GO" id="GO:0003723">
    <property type="term" value="F:RNA binding"/>
    <property type="evidence" value="ECO:0007669"/>
    <property type="project" value="TreeGrafter"/>
</dbReference>
<dbReference type="InterPro" id="IPR011545">
    <property type="entry name" value="DEAD/DEAH_box_helicase_dom"/>
</dbReference>
<dbReference type="PROSITE" id="PS51192">
    <property type="entry name" value="HELICASE_ATP_BIND_1"/>
    <property type="match status" value="1"/>
</dbReference>
<keyword evidence="14" id="KW-1185">Reference proteome</keyword>
<dbReference type="PANTHER" id="PTHR47963:SF9">
    <property type="entry name" value="CRISPR-ASSOCIATED ENDONUCLEASE_HELICASE CAS3"/>
    <property type="match status" value="1"/>
</dbReference>
<dbReference type="AlphaFoldDB" id="A0A193CBL0"/>
<name>A0A193CBL0_AMYOR</name>
<dbReference type="GO" id="GO:0016787">
    <property type="term" value="F:hydrolase activity"/>
    <property type="evidence" value="ECO:0007669"/>
    <property type="project" value="UniProtKB-KW"/>
</dbReference>
<evidence type="ECO:0000256" key="5">
    <source>
        <dbReference type="ARBA" id="ARBA00022741"/>
    </source>
</evidence>
<comment type="similarity">
    <text evidence="1">In the N-terminal section; belongs to the CRISPR-associated nuclease Cas3-HD family.</text>
</comment>
<dbReference type="Gene3D" id="3.40.50.300">
    <property type="entry name" value="P-loop containing nucleotide triphosphate hydrolases"/>
    <property type="match status" value="2"/>
</dbReference>
<keyword evidence="9" id="KW-0051">Antiviral defense</keyword>
<dbReference type="Gene3D" id="1.10.3210.30">
    <property type="match status" value="1"/>
</dbReference>
<sequence length="741" mass="81731">MLGGVVRAHLAEIFPDPALSRSWVPLFCGLHDIGKYAPDFQALVYELAVKLFGELAIEDLDMVRKPAGMGRRVDAPHGILTALHVRDMLESWGAAKGTALRVSEALGGHHGHFPAGEAIRQARSERNAHGGERWAAWRTALVLDVARLRGVPEPDLVEWRDLRLSLPAAIGLAALTTVSDWVASDTSNFRALEPGVDLDAYAKSCDAKADEAVVRLGMSPWSPPAQADFETLFRRAPRPVQKVVELATSDLAEPVLLVIEAPTGEGKSKAALQAATSMVRQLGVSGFYVAMPTQATSNQMRLEIQSMLHELGDETPVNLVHAGAKPTDVGRDEGDDDVAAQSWFTRKRSMLAPLGCGTIDQALKGAIRSGHVFVRLAALSNKVVVFDEVHAYDVYMSTLLERLLMWLGALGTPVILLSATLPAGRRHALIAAWQAGRRGCPPQQIPAVPSPVSYPRVTVATATCATEHPAEVSDLNKDRRIHLSHIGDEEIVDWLLEQASQDRCVAVIHNLVRRAIKTHDALAARISELPEAERPLLIAINGTLPAGQRRKEEQRLRNCFGDDGVRPRRAIVVGTQVLEQSLDLDFDIMLTDLAPIDALIQRAGRIQRHRRDQSRGRLRLVITGVTDMPEGPRFPPYLRNVYAPILLMRTWALLRDRPHIDSPSEVSHLVDQVYGGEIECPQGWADAWRKEEEYLRALRSRDNAAARTLYLPMPHKVEDLAELTERPKSTKQTRKQSGKRR</sequence>
<dbReference type="PANTHER" id="PTHR47963">
    <property type="entry name" value="DEAD-BOX ATP-DEPENDENT RNA HELICASE 47, MITOCHONDRIAL"/>
    <property type="match status" value="1"/>
</dbReference>
<dbReference type="InterPro" id="IPR006483">
    <property type="entry name" value="CRISPR-assoc_Cas3_HD"/>
</dbReference>
<dbReference type="EMBL" id="CP016174">
    <property type="protein sequence ID" value="ANN21839.1"/>
    <property type="molecule type" value="Genomic_DNA"/>
</dbReference>
<evidence type="ECO:0000313" key="14">
    <source>
        <dbReference type="Proteomes" id="UP000093695"/>
    </source>
</evidence>
<evidence type="ECO:0000256" key="2">
    <source>
        <dbReference type="ARBA" id="ARBA00009046"/>
    </source>
</evidence>
<keyword evidence="3" id="KW-0540">Nuclease</keyword>
<dbReference type="NCBIfam" id="TIGR01587">
    <property type="entry name" value="cas3_core"/>
    <property type="match status" value="1"/>
</dbReference>
<dbReference type="GO" id="GO:0051607">
    <property type="term" value="P:defense response to virus"/>
    <property type="evidence" value="ECO:0007669"/>
    <property type="project" value="UniProtKB-KW"/>
</dbReference>
<evidence type="ECO:0000256" key="6">
    <source>
        <dbReference type="ARBA" id="ARBA00022801"/>
    </source>
</evidence>
<evidence type="ECO:0000259" key="11">
    <source>
        <dbReference type="PROSITE" id="PS51192"/>
    </source>
</evidence>
<protein>
    <submittedName>
        <fullName evidence="13">CRISPR-associated protein Cas3</fullName>
    </submittedName>
</protein>
<keyword evidence="6" id="KW-0378">Hydrolase</keyword>
<evidence type="ECO:0000256" key="7">
    <source>
        <dbReference type="ARBA" id="ARBA00022806"/>
    </source>
</evidence>
<evidence type="ECO:0000256" key="1">
    <source>
        <dbReference type="ARBA" id="ARBA00006847"/>
    </source>
</evidence>
<dbReference type="InterPro" id="IPR050547">
    <property type="entry name" value="DEAD_box_RNA_helicases"/>
</dbReference>